<evidence type="ECO:0000313" key="3">
    <source>
        <dbReference type="EMBL" id="RSH82036.1"/>
    </source>
</evidence>
<dbReference type="PANTHER" id="PTHR15665">
    <property type="entry name" value="ASTEROID PROTEIN"/>
    <property type="match status" value="1"/>
</dbReference>
<evidence type="ECO:0000256" key="1">
    <source>
        <dbReference type="ARBA" id="ARBA00007398"/>
    </source>
</evidence>
<dbReference type="InterPro" id="IPR026832">
    <property type="entry name" value="Asteroid"/>
</dbReference>
<gene>
    <name evidence="3" type="ORF">EHS24_008240</name>
</gene>
<accession>A0A427XT26</accession>
<proteinExistence type="inferred from homology"/>
<feature type="compositionally biased region" description="Low complexity" evidence="2">
    <location>
        <begin position="650"/>
        <end position="682"/>
    </location>
</feature>
<dbReference type="Gene3D" id="3.40.50.1010">
    <property type="entry name" value="5'-nuclease"/>
    <property type="match status" value="1"/>
</dbReference>
<dbReference type="SUPFAM" id="SSF88723">
    <property type="entry name" value="PIN domain-like"/>
    <property type="match status" value="1"/>
</dbReference>
<dbReference type="AlphaFoldDB" id="A0A427XT26"/>
<dbReference type="RefSeq" id="XP_028476491.1">
    <property type="nucleotide sequence ID" value="XM_028623558.1"/>
</dbReference>
<keyword evidence="4" id="KW-1185">Reference proteome</keyword>
<dbReference type="OrthoDB" id="25987at2759"/>
<dbReference type="Proteomes" id="UP000279236">
    <property type="component" value="Unassembled WGS sequence"/>
</dbReference>
<evidence type="ECO:0000313" key="4">
    <source>
        <dbReference type="Proteomes" id="UP000279236"/>
    </source>
</evidence>
<sequence length="713" mass="78780">MGVKGLKLYLSEFSKDLCVVHRFDGRRRSVPVIADGLGIMFAIYFAYNRWEDGGDYLAFYRLIRRMVKAWRAAGFELVFVFDGAKPLAKHSTVIARFQDGIGNSRKFHEALNKEENSNTMLTFGGKRILPLFVFDALVAALSELKVAMEFVPDGEADAAVVAVAERRGAYILGNDSDFIILAAGCSNVRGYIPTEGVQWINNNKRKGSLIPPVSWKNPAVHVKVYSTPALCKHLGVLPNHLSLLSSIVGNDYASFEGFWMAVREKEDVRRAKESDEPLERQPPYWRLQYAANILRGIPLPDMKTEEDAIAHVRDVMSAMRGGRNVRDELVDTVVTATLQYALPTDRVCCEAYPFCKGCTETSPLLKQYGYAQRGGRLKPLTNAYMYPDRVYPWSLAEDPIYAPLRSSPPSCAVRMLAYSIFFSAVAPRNEITEYERNSEERLVPRVHVLPPSPSTAACLLPLHERIRIYLSPFGHKPAREIGKLPAHLHPLAAALRLCVLLPHDSGRWSHAELFAFARSALGSLEAFGTLQDDDNSLDSIGRVPLTSRNVQRVAQFSASLHDLHLLAQALLLSTPGKIKTHLFVWKFVDGASLHCLLKGKEPAAAWRRPDEDQVHHVVSAALTGLPQNVVDGWGVGIAPPRRPKARTRTRTAAAKTSAPTPAAPKATAAATAPQPVIASAPTTTPPSSSPDPLVMVPTQISVKAAHRQHHRRR</sequence>
<organism evidence="3 4">
    <name type="scientific">Apiotrichum porosum</name>
    <dbReference type="NCBI Taxonomy" id="105984"/>
    <lineage>
        <taxon>Eukaryota</taxon>
        <taxon>Fungi</taxon>
        <taxon>Dikarya</taxon>
        <taxon>Basidiomycota</taxon>
        <taxon>Agaricomycotina</taxon>
        <taxon>Tremellomycetes</taxon>
        <taxon>Trichosporonales</taxon>
        <taxon>Trichosporonaceae</taxon>
        <taxon>Apiotrichum</taxon>
    </lineage>
</organism>
<feature type="compositionally biased region" description="Basic residues" evidence="2">
    <location>
        <begin position="704"/>
        <end position="713"/>
    </location>
</feature>
<comment type="caution">
    <text evidence="3">The sequence shown here is derived from an EMBL/GenBank/DDBJ whole genome shotgun (WGS) entry which is preliminary data.</text>
</comment>
<dbReference type="STRING" id="105984.A0A427XT26"/>
<evidence type="ECO:0000256" key="2">
    <source>
        <dbReference type="SAM" id="MobiDB-lite"/>
    </source>
</evidence>
<dbReference type="GeneID" id="39592783"/>
<dbReference type="InterPro" id="IPR029060">
    <property type="entry name" value="PIN-like_dom_sf"/>
</dbReference>
<protein>
    <submittedName>
        <fullName evidence="3">Uncharacterized protein</fullName>
    </submittedName>
</protein>
<name>A0A427XT26_9TREE</name>
<reference evidence="3 4" key="1">
    <citation type="submission" date="2018-11" db="EMBL/GenBank/DDBJ databases">
        <title>Genome sequence of Apiotrichum porosum DSM 27194.</title>
        <authorList>
            <person name="Aliyu H."/>
            <person name="Gorte O."/>
            <person name="Ochsenreither K."/>
        </authorList>
    </citation>
    <scope>NUCLEOTIDE SEQUENCE [LARGE SCALE GENOMIC DNA]</scope>
    <source>
        <strain evidence="3 4">DSM 27194</strain>
    </source>
</reference>
<comment type="similarity">
    <text evidence="1">Belongs to the asteroid family.</text>
</comment>
<dbReference type="EMBL" id="RSCE01000006">
    <property type="protein sequence ID" value="RSH82036.1"/>
    <property type="molecule type" value="Genomic_DNA"/>
</dbReference>
<dbReference type="PANTHER" id="PTHR15665:SF1">
    <property type="entry name" value="PROTEIN ASTEROID HOMOLOG 1"/>
    <property type="match status" value="1"/>
</dbReference>
<feature type="region of interest" description="Disordered" evidence="2">
    <location>
        <begin position="634"/>
        <end position="713"/>
    </location>
</feature>